<dbReference type="AlphaFoldDB" id="A0A6A7BRA9"/>
<dbReference type="GO" id="GO:0005739">
    <property type="term" value="C:mitochondrion"/>
    <property type="evidence" value="ECO:0007669"/>
    <property type="project" value="TreeGrafter"/>
</dbReference>
<dbReference type="FunFam" id="3.40.50.300:FF:001278">
    <property type="entry name" value="Iron-sulfur cluster carrier protein"/>
    <property type="match status" value="1"/>
</dbReference>
<dbReference type="EMBL" id="MU006058">
    <property type="protein sequence ID" value="KAF2857219.1"/>
    <property type="molecule type" value="Genomic_DNA"/>
</dbReference>
<keyword evidence="2" id="KW-0547">Nucleotide-binding</keyword>
<gene>
    <name evidence="8" type="ORF">K470DRAFT_283926</name>
</gene>
<dbReference type="GO" id="GO:0016226">
    <property type="term" value="P:iron-sulfur cluster assembly"/>
    <property type="evidence" value="ECO:0007669"/>
    <property type="project" value="InterPro"/>
</dbReference>
<dbReference type="HAMAP" id="MF_02040">
    <property type="entry name" value="Mrp_NBP35"/>
    <property type="match status" value="1"/>
</dbReference>
<keyword evidence="3" id="KW-0067">ATP-binding</keyword>
<dbReference type="PANTHER" id="PTHR42961">
    <property type="entry name" value="IRON-SULFUR PROTEIN NUBPL"/>
    <property type="match status" value="1"/>
</dbReference>
<dbReference type="OrthoDB" id="1741334at2759"/>
<feature type="region of interest" description="Disordered" evidence="7">
    <location>
        <begin position="38"/>
        <end position="72"/>
    </location>
</feature>
<dbReference type="InterPro" id="IPR027417">
    <property type="entry name" value="P-loop_NTPase"/>
</dbReference>
<dbReference type="Pfam" id="PF10609">
    <property type="entry name" value="ParA"/>
    <property type="match status" value="1"/>
</dbReference>
<evidence type="ECO:0000313" key="8">
    <source>
        <dbReference type="EMBL" id="KAF2857219.1"/>
    </source>
</evidence>
<comment type="similarity">
    <text evidence="6">Belongs to the Mrp/NBP35 ATP-binding proteins family.</text>
</comment>
<dbReference type="Gene3D" id="3.40.50.300">
    <property type="entry name" value="P-loop containing nucleotide triphosphate hydrolases"/>
    <property type="match status" value="1"/>
</dbReference>
<evidence type="ECO:0000256" key="1">
    <source>
        <dbReference type="ARBA" id="ARBA00022723"/>
    </source>
</evidence>
<proteinExistence type="inferred from homology"/>
<dbReference type="GO" id="GO:0051539">
    <property type="term" value="F:4 iron, 4 sulfur cluster binding"/>
    <property type="evidence" value="ECO:0007669"/>
    <property type="project" value="TreeGrafter"/>
</dbReference>
<dbReference type="InterPro" id="IPR019591">
    <property type="entry name" value="Mrp/NBP35_ATP-bd"/>
</dbReference>
<evidence type="ECO:0000256" key="5">
    <source>
        <dbReference type="ARBA" id="ARBA00023014"/>
    </source>
</evidence>
<keyword evidence="8" id="KW-0378">Hydrolase</keyword>
<keyword evidence="4" id="KW-0408">Iron</keyword>
<dbReference type="Proteomes" id="UP000799421">
    <property type="component" value="Unassembled WGS sequence"/>
</dbReference>
<evidence type="ECO:0000256" key="4">
    <source>
        <dbReference type="ARBA" id="ARBA00023004"/>
    </source>
</evidence>
<organism evidence="8 9">
    <name type="scientific">Piedraia hortae CBS 480.64</name>
    <dbReference type="NCBI Taxonomy" id="1314780"/>
    <lineage>
        <taxon>Eukaryota</taxon>
        <taxon>Fungi</taxon>
        <taxon>Dikarya</taxon>
        <taxon>Ascomycota</taxon>
        <taxon>Pezizomycotina</taxon>
        <taxon>Dothideomycetes</taxon>
        <taxon>Dothideomycetidae</taxon>
        <taxon>Capnodiales</taxon>
        <taxon>Piedraiaceae</taxon>
        <taxon>Piedraia</taxon>
    </lineage>
</organism>
<dbReference type="PANTHER" id="PTHR42961:SF2">
    <property type="entry name" value="IRON-SULFUR PROTEIN NUBPL"/>
    <property type="match status" value="1"/>
</dbReference>
<evidence type="ECO:0000313" key="9">
    <source>
        <dbReference type="Proteomes" id="UP000799421"/>
    </source>
</evidence>
<evidence type="ECO:0000256" key="2">
    <source>
        <dbReference type="ARBA" id="ARBA00022741"/>
    </source>
</evidence>
<dbReference type="SUPFAM" id="SSF52540">
    <property type="entry name" value="P-loop containing nucleoside triphosphate hydrolases"/>
    <property type="match status" value="1"/>
</dbReference>
<dbReference type="InterPro" id="IPR033756">
    <property type="entry name" value="YlxH/NBP35"/>
</dbReference>
<dbReference type="GO" id="GO:0032981">
    <property type="term" value="P:mitochondrial respiratory chain complex I assembly"/>
    <property type="evidence" value="ECO:0007669"/>
    <property type="project" value="TreeGrafter"/>
</dbReference>
<dbReference type="GO" id="GO:0005524">
    <property type="term" value="F:ATP binding"/>
    <property type="evidence" value="ECO:0007669"/>
    <property type="project" value="UniProtKB-KW"/>
</dbReference>
<keyword evidence="1" id="KW-0479">Metal-binding</keyword>
<dbReference type="InterPro" id="IPR044304">
    <property type="entry name" value="NUBPL-like"/>
</dbReference>
<keyword evidence="5" id="KW-0411">Iron-sulfur</keyword>
<evidence type="ECO:0000256" key="6">
    <source>
        <dbReference type="ARBA" id="ARBA00024036"/>
    </source>
</evidence>
<dbReference type="CDD" id="cd02037">
    <property type="entry name" value="Mrp_NBP35"/>
    <property type="match status" value="1"/>
</dbReference>
<name>A0A6A7BRA9_9PEZI</name>
<protein>
    <submittedName>
        <fullName evidence="8">P-loop containing nucleoside triphosphate hydrolase protein</fullName>
    </submittedName>
</protein>
<sequence>MTDVRSLILPKTYAMRPRIPTIPRRCLFSTCLPKLSHENPLGLPRSGTPQSKGLPRSGTPPTLPSRRSVPTPAPVPNVGKIILISSAKGGVGKSTVSVNLALALSGRGNRTAILDSDIYGPSLPMLLDLEGYRAEVDEEERLTPLTAYGLKAMSMGFLIDKGTVAWRGLLIQRALRQLLFEVNWPKTDVLLVDTPPGTGDVLITLAQSVKLDGAVVVSTPQNLALRDAMRGLDFLRKTNIPVLGMVQNMASFKCEGCGKVHDVFGLDGVRRKCEEEKVKILGDIPLHSSICASADSGKPTVVAEPSSPQAKAFEDIAADLAKQLNLT</sequence>
<accession>A0A6A7BRA9</accession>
<dbReference type="GO" id="GO:0016787">
    <property type="term" value="F:hydrolase activity"/>
    <property type="evidence" value="ECO:0007669"/>
    <property type="project" value="UniProtKB-KW"/>
</dbReference>
<reference evidence="8" key="1">
    <citation type="journal article" date="2020" name="Stud. Mycol.">
        <title>101 Dothideomycetes genomes: a test case for predicting lifestyles and emergence of pathogens.</title>
        <authorList>
            <person name="Haridas S."/>
            <person name="Albert R."/>
            <person name="Binder M."/>
            <person name="Bloem J."/>
            <person name="Labutti K."/>
            <person name="Salamov A."/>
            <person name="Andreopoulos B."/>
            <person name="Baker S."/>
            <person name="Barry K."/>
            <person name="Bills G."/>
            <person name="Bluhm B."/>
            <person name="Cannon C."/>
            <person name="Castanera R."/>
            <person name="Culley D."/>
            <person name="Daum C."/>
            <person name="Ezra D."/>
            <person name="Gonzalez J."/>
            <person name="Henrissat B."/>
            <person name="Kuo A."/>
            <person name="Liang C."/>
            <person name="Lipzen A."/>
            <person name="Lutzoni F."/>
            <person name="Magnuson J."/>
            <person name="Mondo S."/>
            <person name="Nolan M."/>
            <person name="Ohm R."/>
            <person name="Pangilinan J."/>
            <person name="Park H.-J."/>
            <person name="Ramirez L."/>
            <person name="Alfaro M."/>
            <person name="Sun H."/>
            <person name="Tritt A."/>
            <person name="Yoshinaga Y."/>
            <person name="Zwiers L.-H."/>
            <person name="Turgeon B."/>
            <person name="Goodwin S."/>
            <person name="Spatafora J."/>
            <person name="Crous P."/>
            <person name="Grigoriev I."/>
        </authorList>
    </citation>
    <scope>NUCLEOTIDE SEQUENCE</scope>
    <source>
        <strain evidence="8">CBS 480.64</strain>
    </source>
</reference>
<dbReference type="GO" id="GO:0046872">
    <property type="term" value="F:metal ion binding"/>
    <property type="evidence" value="ECO:0007669"/>
    <property type="project" value="UniProtKB-KW"/>
</dbReference>
<evidence type="ECO:0000256" key="3">
    <source>
        <dbReference type="ARBA" id="ARBA00022840"/>
    </source>
</evidence>
<dbReference type="GO" id="GO:0140663">
    <property type="term" value="F:ATP-dependent FeS chaperone activity"/>
    <property type="evidence" value="ECO:0007669"/>
    <property type="project" value="InterPro"/>
</dbReference>
<evidence type="ECO:0000256" key="7">
    <source>
        <dbReference type="SAM" id="MobiDB-lite"/>
    </source>
</evidence>
<keyword evidence="9" id="KW-1185">Reference proteome</keyword>